<dbReference type="EMBL" id="JAACJM010000014">
    <property type="protein sequence ID" value="KAF5369010.1"/>
    <property type="molecule type" value="Genomic_DNA"/>
</dbReference>
<keyword evidence="3" id="KW-0677">Repeat</keyword>
<evidence type="ECO:0000256" key="7">
    <source>
        <dbReference type="PROSITE-ProRule" id="PRU00042"/>
    </source>
</evidence>
<proteinExistence type="predicted"/>
<comment type="subcellular location">
    <subcellularLocation>
        <location evidence="1">Nucleus</location>
    </subcellularLocation>
</comment>
<sequence>MAPTRLRKASVATTGTNDTAKITGRKKTLPPRKTTTKASVKREFVAKEKQKNFCCMHCQKCFERRWDLGRHMKTHDPEAKKFRCPGCTHETLQLPNMEEHIRTKHIGIKDHCPHPKCPFTSGHPSSMLRHRKDLHGYIPGTEPREPRIREAAATTSGLDEYELVPFVRALASSPGSPALSPSPPFQADEEDDYPHPDILSGPLYHYFPQNSSPSDTSSSSGWESDYSGQHVDPDYNAAGGWQDSGAAASTPGMTVVSGSAPASKPSGPSTPVDKLEHHINNVLVTTDGGQWSDYGHGVGTAPIANHDGQVNDYFALNGYPSDSSSSSGWESYSGQYVDSDFNAAAGWQNSGTAVTLSTPIAMPTTTSRSVTLSPTSSPEPSGPSTPVDELGHQFNRFLVTTGGGEWVDYGHDVDTAPSDHDGQVNGGCFAVNGSPDLLPYDYDVGSAPIDDGQVNKYFAVNGSSELMSSSSSSSFDTWGPSFTGQEICHDHFAQQQSQFFACHTGAPSLPQSAYGML</sequence>
<dbReference type="GO" id="GO:0005634">
    <property type="term" value="C:nucleus"/>
    <property type="evidence" value="ECO:0007669"/>
    <property type="project" value="UniProtKB-SubCell"/>
</dbReference>
<dbReference type="PANTHER" id="PTHR24406">
    <property type="entry name" value="TRANSCRIPTIONAL REPRESSOR CTCFL-RELATED"/>
    <property type="match status" value="1"/>
</dbReference>
<dbReference type="SMART" id="SM00355">
    <property type="entry name" value="ZnF_C2H2"/>
    <property type="match status" value="3"/>
</dbReference>
<evidence type="ECO:0000256" key="6">
    <source>
        <dbReference type="ARBA" id="ARBA00023242"/>
    </source>
</evidence>
<dbReference type="Gene3D" id="3.30.160.60">
    <property type="entry name" value="Classic Zinc Finger"/>
    <property type="match status" value="1"/>
</dbReference>
<keyword evidence="11" id="KW-1185">Reference proteome</keyword>
<feature type="domain" description="C2H2-type" evidence="9">
    <location>
        <begin position="53"/>
        <end position="80"/>
    </location>
</feature>
<evidence type="ECO:0000256" key="3">
    <source>
        <dbReference type="ARBA" id="ARBA00022737"/>
    </source>
</evidence>
<dbReference type="OrthoDB" id="654211at2759"/>
<dbReference type="Proteomes" id="UP000559256">
    <property type="component" value="Unassembled WGS sequence"/>
</dbReference>
<dbReference type="SUPFAM" id="SSF57667">
    <property type="entry name" value="beta-beta-alpha zinc fingers"/>
    <property type="match status" value="1"/>
</dbReference>
<evidence type="ECO:0000256" key="5">
    <source>
        <dbReference type="ARBA" id="ARBA00022833"/>
    </source>
</evidence>
<feature type="compositionally biased region" description="Low complexity" evidence="8">
    <location>
        <begin position="369"/>
        <end position="386"/>
    </location>
</feature>
<keyword evidence="4 7" id="KW-0863">Zinc-finger</keyword>
<name>A0A8H5GQH1_9AGAR</name>
<dbReference type="InterPro" id="IPR013087">
    <property type="entry name" value="Znf_C2H2_type"/>
</dbReference>
<reference evidence="10 11" key="1">
    <citation type="journal article" date="2020" name="ISME J.">
        <title>Uncovering the hidden diversity of litter-decomposition mechanisms in mushroom-forming fungi.</title>
        <authorList>
            <person name="Floudas D."/>
            <person name="Bentzer J."/>
            <person name="Ahren D."/>
            <person name="Johansson T."/>
            <person name="Persson P."/>
            <person name="Tunlid A."/>
        </authorList>
    </citation>
    <scope>NUCLEOTIDE SEQUENCE [LARGE SCALE GENOMIC DNA]</scope>
    <source>
        <strain evidence="10 11">CBS 291.85</strain>
    </source>
</reference>
<feature type="compositionally biased region" description="Low complexity" evidence="8">
    <location>
        <begin position="211"/>
        <end position="227"/>
    </location>
</feature>
<gene>
    <name evidence="10" type="ORF">D9758_002868</name>
</gene>
<feature type="region of interest" description="Disordered" evidence="8">
    <location>
        <begin position="173"/>
        <end position="273"/>
    </location>
</feature>
<comment type="caution">
    <text evidence="10">The sequence shown here is derived from an EMBL/GenBank/DDBJ whole genome shotgun (WGS) entry which is preliminary data.</text>
</comment>
<feature type="region of interest" description="Disordered" evidence="8">
    <location>
        <begin position="1"/>
        <end position="21"/>
    </location>
</feature>
<dbReference type="PROSITE" id="PS50157">
    <property type="entry name" value="ZINC_FINGER_C2H2_2"/>
    <property type="match status" value="1"/>
</dbReference>
<evidence type="ECO:0000313" key="11">
    <source>
        <dbReference type="Proteomes" id="UP000559256"/>
    </source>
</evidence>
<protein>
    <recommendedName>
        <fullName evidence="9">C2H2-type domain-containing protein</fullName>
    </recommendedName>
</protein>
<feature type="region of interest" description="Disordered" evidence="8">
    <location>
        <begin position="365"/>
        <end position="387"/>
    </location>
</feature>
<keyword evidence="2" id="KW-0479">Metal-binding</keyword>
<evidence type="ECO:0000256" key="1">
    <source>
        <dbReference type="ARBA" id="ARBA00004123"/>
    </source>
</evidence>
<keyword evidence="6" id="KW-0539">Nucleus</keyword>
<keyword evidence="5" id="KW-0862">Zinc</keyword>
<evidence type="ECO:0000256" key="4">
    <source>
        <dbReference type="ARBA" id="ARBA00022771"/>
    </source>
</evidence>
<dbReference type="GO" id="GO:0008270">
    <property type="term" value="F:zinc ion binding"/>
    <property type="evidence" value="ECO:0007669"/>
    <property type="project" value="UniProtKB-KW"/>
</dbReference>
<evidence type="ECO:0000313" key="10">
    <source>
        <dbReference type="EMBL" id="KAF5369010.1"/>
    </source>
</evidence>
<dbReference type="InterPro" id="IPR036236">
    <property type="entry name" value="Znf_C2H2_sf"/>
</dbReference>
<evidence type="ECO:0000256" key="2">
    <source>
        <dbReference type="ARBA" id="ARBA00022723"/>
    </source>
</evidence>
<evidence type="ECO:0000256" key="8">
    <source>
        <dbReference type="SAM" id="MobiDB-lite"/>
    </source>
</evidence>
<dbReference type="InterPro" id="IPR050888">
    <property type="entry name" value="ZnF_C2H2-type_TF"/>
</dbReference>
<accession>A0A8H5GQH1</accession>
<feature type="compositionally biased region" description="Polar residues" evidence="8">
    <location>
        <begin position="11"/>
        <end position="20"/>
    </location>
</feature>
<feature type="compositionally biased region" description="Low complexity" evidence="8">
    <location>
        <begin position="257"/>
        <end position="271"/>
    </location>
</feature>
<dbReference type="AlphaFoldDB" id="A0A8H5GQH1"/>
<dbReference type="PROSITE" id="PS00028">
    <property type="entry name" value="ZINC_FINGER_C2H2_1"/>
    <property type="match status" value="1"/>
</dbReference>
<organism evidence="10 11">
    <name type="scientific">Tetrapyrgos nigripes</name>
    <dbReference type="NCBI Taxonomy" id="182062"/>
    <lineage>
        <taxon>Eukaryota</taxon>
        <taxon>Fungi</taxon>
        <taxon>Dikarya</taxon>
        <taxon>Basidiomycota</taxon>
        <taxon>Agaricomycotina</taxon>
        <taxon>Agaricomycetes</taxon>
        <taxon>Agaricomycetidae</taxon>
        <taxon>Agaricales</taxon>
        <taxon>Marasmiineae</taxon>
        <taxon>Marasmiaceae</taxon>
        <taxon>Tetrapyrgos</taxon>
    </lineage>
</organism>
<evidence type="ECO:0000259" key="9">
    <source>
        <dbReference type="PROSITE" id="PS50157"/>
    </source>
</evidence>